<keyword evidence="2" id="KW-1185">Reference proteome</keyword>
<protein>
    <submittedName>
        <fullName evidence="1">Uncharacterized protein</fullName>
    </submittedName>
</protein>
<name>A0AAN5ALE4_9BACT</name>
<evidence type="ECO:0000313" key="1">
    <source>
        <dbReference type="EMBL" id="GJM61361.1"/>
    </source>
</evidence>
<organism evidence="1 2">
    <name type="scientific">Persicobacter diffluens</name>
    <dbReference type="NCBI Taxonomy" id="981"/>
    <lineage>
        <taxon>Bacteria</taxon>
        <taxon>Pseudomonadati</taxon>
        <taxon>Bacteroidota</taxon>
        <taxon>Cytophagia</taxon>
        <taxon>Cytophagales</taxon>
        <taxon>Persicobacteraceae</taxon>
        <taxon>Persicobacter</taxon>
    </lineage>
</organism>
<evidence type="ECO:0000313" key="2">
    <source>
        <dbReference type="Proteomes" id="UP001310022"/>
    </source>
</evidence>
<proteinExistence type="predicted"/>
<dbReference type="RefSeq" id="WP_338236918.1">
    <property type="nucleotide sequence ID" value="NZ_BQKE01000001.1"/>
</dbReference>
<accession>A0AAN5ALE4</accession>
<sequence length="324" mass="36628">MSYIYQQPSGRNKSQHTIALLISSNRFEREKSIVPPTPFAAVQIDNQTDEQVQYLFSQMHRGCLERTPGPVHQVENEVLWMEPDRRGGIDGFIFFQIGGLHLFKLHLSLMGQDQPPVITCGNLPKGYTYELEVKDQGPVKSVVCSLKANTDYVSAPLLEDIQKAIYGMFPMGDLRDVLTLRVEGQKPLSSWVDKKAMAIYEIGHLSVTPVAGDQAAYFLTDVHFKKIRRFGEELCVKCRLQFNITNGWIVGFSISMDSCLQEKATVISCMGKDRCGIEFSEMDSQIQEQVAWKKDAEKQAEVLEVWSEISTTLLSICEKITSLY</sequence>
<comment type="caution">
    <text evidence="1">The sequence shown here is derived from an EMBL/GenBank/DDBJ whole genome shotgun (WGS) entry which is preliminary data.</text>
</comment>
<dbReference type="Proteomes" id="UP001310022">
    <property type="component" value="Unassembled WGS sequence"/>
</dbReference>
<dbReference type="AlphaFoldDB" id="A0AAN5ALE4"/>
<reference evidence="1 2" key="1">
    <citation type="submission" date="2021-12" db="EMBL/GenBank/DDBJ databases">
        <title>Genome sequencing of bacteria with rrn-lacking chromosome and rrn-plasmid.</title>
        <authorList>
            <person name="Anda M."/>
            <person name="Iwasaki W."/>
        </authorList>
    </citation>
    <scope>NUCLEOTIDE SEQUENCE [LARGE SCALE GENOMIC DNA]</scope>
    <source>
        <strain evidence="1 2">NBRC 15940</strain>
    </source>
</reference>
<gene>
    <name evidence="1" type="ORF">PEDI_19130</name>
</gene>
<dbReference type="EMBL" id="BQKE01000001">
    <property type="protein sequence ID" value="GJM61361.1"/>
    <property type="molecule type" value="Genomic_DNA"/>
</dbReference>